<proteinExistence type="predicted"/>
<feature type="region of interest" description="Disordered" evidence="1">
    <location>
        <begin position="52"/>
        <end position="78"/>
    </location>
</feature>
<dbReference type="Proteomes" id="UP000275078">
    <property type="component" value="Unassembled WGS sequence"/>
</dbReference>
<dbReference type="EMBL" id="ML119862">
    <property type="protein sequence ID" value="RPA72427.1"/>
    <property type="molecule type" value="Genomic_DNA"/>
</dbReference>
<name>A0A3N4HFR1_ASCIM</name>
<sequence length="231" mass="25955">MGTSKITLRRLQVAGLVPAGHERAAGKPLYVYVVDRAKLWQAFSRGCMKQYDADPPTRTSLKQDGSLTAGSPTSKTMRNPQKFLENARYSEVRTSSTGSTVFQQGRKTTRSIRQKGGLCTRCFLPSKKEASKSTNSTGTGHQYVSLKTGRIDYKCRPFYVPRSQNNEKSSEKGMAYETRMHMSNRNMKEGMSNPKHHTNQAKASERPMAVAYEMHMSNMRSLKEGMNDPKL</sequence>
<protein>
    <submittedName>
        <fullName evidence="2">Uncharacterized protein</fullName>
    </submittedName>
</protein>
<evidence type="ECO:0000313" key="2">
    <source>
        <dbReference type="EMBL" id="RPA72427.1"/>
    </source>
</evidence>
<organism evidence="2 3">
    <name type="scientific">Ascobolus immersus RN42</name>
    <dbReference type="NCBI Taxonomy" id="1160509"/>
    <lineage>
        <taxon>Eukaryota</taxon>
        <taxon>Fungi</taxon>
        <taxon>Dikarya</taxon>
        <taxon>Ascomycota</taxon>
        <taxon>Pezizomycotina</taxon>
        <taxon>Pezizomycetes</taxon>
        <taxon>Pezizales</taxon>
        <taxon>Ascobolaceae</taxon>
        <taxon>Ascobolus</taxon>
    </lineage>
</organism>
<dbReference type="AlphaFoldDB" id="A0A3N4HFR1"/>
<evidence type="ECO:0000256" key="1">
    <source>
        <dbReference type="SAM" id="MobiDB-lite"/>
    </source>
</evidence>
<reference evidence="2 3" key="1">
    <citation type="journal article" date="2018" name="Nat. Ecol. Evol.">
        <title>Pezizomycetes genomes reveal the molecular basis of ectomycorrhizal truffle lifestyle.</title>
        <authorList>
            <person name="Murat C."/>
            <person name="Payen T."/>
            <person name="Noel B."/>
            <person name="Kuo A."/>
            <person name="Morin E."/>
            <person name="Chen J."/>
            <person name="Kohler A."/>
            <person name="Krizsan K."/>
            <person name="Balestrini R."/>
            <person name="Da Silva C."/>
            <person name="Montanini B."/>
            <person name="Hainaut M."/>
            <person name="Levati E."/>
            <person name="Barry K.W."/>
            <person name="Belfiori B."/>
            <person name="Cichocki N."/>
            <person name="Clum A."/>
            <person name="Dockter R.B."/>
            <person name="Fauchery L."/>
            <person name="Guy J."/>
            <person name="Iotti M."/>
            <person name="Le Tacon F."/>
            <person name="Lindquist E.A."/>
            <person name="Lipzen A."/>
            <person name="Malagnac F."/>
            <person name="Mello A."/>
            <person name="Molinier V."/>
            <person name="Miyauchi S."/>
            <person name="Poulain J."/>
            <person name="Riccioni C."/>
            <person name="Rubini A."/>
            <person name="Sitrit Y."/>
            <person name="Splivallo R."/>
            <person name="Traeger S."/>
            <person name="Wang M."/>
            <person name="Zifcakova L."/>
            <person name="Wipf D."/>
            <person name="Zambonelli A."/>
            <person name="Paolocci F."/>
            <person name="Nowrousian M."/>
            <person name="Ottonello S."/>
            <person name="Baldrian P."/>
            <person name="Spatafora J.W."/>
            <person name="Henrissat B."/>
            <person name="Nagy L.G."/>
            <person name="Aury J.M."/>
            <person name="Wincker P."/>
            <person name="Grigoriev I.V."/>
            <person name="Bonfante P."/>
            <person name="Martin F.M."/>
        </authorList>
    </citation>
    <scope>NUCLEOTIDE SEQUENCE [LARGE SCALE GENOMIC DNA]</scope>
    <source>
        <strain evidence="2 3">RN42</strain>
    </source>
</reference>
<accession>A0A3N4HFR1</accession>
<keyword evidence="3" id="KW-1185">Reference proteome</keyword>
<feature type="compositionally biased region" description="Polar residues" evidence="1">
    <location>
        <begin position="57"/>
        <end position="78"/>
    </location>
</feature>
<evidence type="ECO:0000313" key="3">
    <source>
        <dbReference type="Proteomes" id="UP000275078"/>
    </source>
</evidence>
<gene>
    <name evidence="2" type="ORF">BJ508DRAFT_314755</name>
</gene>